<gene>
    <name evidence="17" type="ORF">FD755_014223</name>
</gene>
<dbReference type="InterPro" id="IPR003938">
    <property type="entry name" value="K_chnl_volt-dep_EAG/ELK/ERG"/>
</dbReference>
<keyword evidence="18" id="KW-1185">Reference proteome</keyword>
<keyword evidence="4 15" id="KW-0812">Transmembrane</keyword>
<dbReference type="GO" id="GO:0005886">
    <property type="term" value="C:plasma membrane"/>
    <property type="evidence" value="ECO:0007669"/>
    <property type="project" value="TreeGrafter"/>
</dbReference>
<accession>A0A5N3XL64</accession>
<dbReference type="Gene3D" id="1.10.1200.260">
    <property type="match status" value="1"/>
</dbReference>
<proteinExistence type="predicted"/>
<keyword evidence="2" id="KW-0813">Transport</keyword>
<feature type="domain" description="Potassium channel" evidence="16">
    <location>
        <begin position="268"/>
        <end position="322"/>
    </location>
</feature>
<dbReference type="InterPro" id="IPR050818">
    <property type="entry name" value="KCNH_animal-type"/>
</dbReference>
<evidence type="ECO:0000256" key="12">
    <source>
        <dbReference type="ARBA" id="ARBA00023303"/>
    </source>
</evidence>
<keyword evidence="12" id="KW-0407">Ion channel</keyword>
<evidence type="ECO:0000256" key="3">
    <source>
        <dbReference type="ARBA" id="ARBA00022538"/>
    </source>
</evidence>
<evidence type="ECO:0000256" key="14">
    <source>
        <dbReference type="SAM" id="MobiDB-lite"/>
    </source>
</evidence>
<evidence type="ECO:0000256" key="15">
    <source>
        <dbReference type="SAM" id="Phobius"/>
    </source>
</evidence>
<feature type="compositionally biased region" description="Polar residues" evidence="14">
    <location>
        <begin position="379"/>
        <end position="389"/>
    </location>
</feature>
<feature type="transmembrane region" description="Helical" evidence="15">
    <location>
        <begin position="297"/>
        <end position="321"/>
    </location>
</feature>
<evidence type="ECO:0000313" key="17">
    <source>
        <dbReference type="EMBL" id="KAB0373967.1"/>
    </source>
</evidence>
<feature type="region of interest" description="Disordered" evidence="14">
    <location>
        <begin position="379"/>
        <end position="441"/>
    </location>
</feature>
<comment type="subcellular location">
    <subcellularLocation>
        <location evidence="1">Membrane</location>
        <topology evidence="1">Multi-pass membrane protein</topology>
    </subcellularLocation>
</comment>
<sequence length="751" mass="80947">MLLGYPCVGCVSPSLLAGGTVGSLLGMAGPQSVALPELSTTGAWLVVGLGPNINELKGGLQTSTSQHQCPCDRTIFIIFLCLCKDRSLVGCHLWVSQSRTRLKRLSSSGTTSHSESGGWLYLTEAMDYTVHGILLARILESVAAPFSRGPSQPKDGTQLTDAQFCQMPHVDSPNTLSHHLPFPLEFTPDLIFALTFCCSLSNIRKTEKQDIIHLTSATEGADSLCCVSNVLLSILYLLFPFFINILGKRLESPYYGNNTLGGPSIRSAYIAALYFTLSSLTSVGFGNVSANTDAEKIFSICTMLIGALMHALVFGNVTAIIQRMYSRWSLYHTRTKDLKDFIRVHHLPQQLKQRMLEYFQTTWSVNNGIDSNEVISRLSNKSTVSQSEPKGNGSIKKRLPSIVEDEEEEDLGEETASLSPVYTRGPTSSRSKRPGGGKSYLGLSLKQLASGTVPFHSPIRVSSSNSPKTKQETDAPNYGKRKEKNLKLQLSTLNSTGPPDLNRGPAGLTAAFRSALSPQVTTLTQEVSQLGRDMKTVMQLLEHVLSPPQQSRLCSLHTASLCPSGFQGRTAWSTHQPCLHLQAAGAAYSPASLYQGSVTPDRWSAGPSSAGGSPQRTGAQEQSPAGRELSASPSLDHAPAHCPVVQEGRLQFLRCVSPQSDTTLTPLQSISATLSSSVYSSSETSLHLVLPSRSEEGSLGQGAVSSFSLENLPGSWEREGRASVSTEALENFPLEMVASTAEVKDDRAVHV</sequence>
<dbReference type="Proteomes" id="UP000326062">
    <property type="component" value="Chromosome 7"/>
</dbReference>
<evidence type="ECO:0000259" key="16">
    <source>
        <dbReference type="Pfam" id="PF07885"/>
    </source>
</evidence>
<keyword evidence="9" id="KW-0406">Ion transport</keyword>
<dbReference type="PRINTS" id="PR01463">
    <property type="entry name" value="EAGCHANLFMLY"/>
</dbReference>
<dbReference type="GO" id="GO:0042391">
    <property type="term" value="P:regulation of membrane potential"/>
    <property type="evidence" value="ECO:0007669"/>
    <property type="project" value="TreeGrafter"/>
</dbReference>
<keyword evidence="6" id="KW-0851">Voltage-gated channel</keyword>
<feature type="compositionally biased region" description="Low complexity" evidence="14">
    <location>
        <begin position="604"/>
        <end position="614"/>
    </location>
</feature>
<evidence type="ECO:0000256" key="2">
    <source>
        <dbReference type="ARBA" id="ARBA00022448"/>
    </source>
</evidence>
<keyword evidence="7" id="KW-0630">Potassium</keyword>
<organism evidence="17 18">
    <name type="scientific">Muntiacus reevesi</name>
    <name type="common">Reeves' muntjac</name>
    <name type="synonym">Cervus reevesi</name>
    <dbReference type="NCBI Taxonomy" id="9886"/>
    <lineage>
        <taxon>Eukaryota</taxon>
        <taxon>Metazoa</taxon>
        <taxon>Chordata</taxon>
        <taxon>Craniata</taxon>
        <taxon>Vertebrata</taxon>
        <taxon>Euteleostomi</taxon>
        <taxon>Mammalia</taxon>
        <taxon>Eutheria</taxon>
        <taxon>Laurasiatheria</taxon>
        <taxon>Artiodactyla</taxon>
        <taxon>Ruminantia</taxon>
        <taxon>Pecora</taxon>
        <taxon>Cervidae</taxon>
        <taxon>Muntiacinae</taxon>
        <taxon>Muntiacus</taxon>
    </lineage>
</organism>
<dbReference type="FunFam" id="1.10.1200.260:FF:000002">
    <property type="entry name" value="Potassium voltage-gated channel subfamily H member 8"/>
    <property type="match status" value="1"/>
</dbReference>
<evidence type="ECO:0000256" key="13">
    <source>
        <dbReference type="ARBA" id="ARBA00034430"/>
    </source>
</evidence>
<evidence type="ECO:0000256" key="1">
    <source>
        <dbReference type="ARBA" id="ARBA00004141"/>
    </source>
</evidence>
<keyword evidence="5" id="KW-0631">Potassium channel</keyword>
<evidence type="ECO:0000313" key="18">
    <source>
        <dbReference type="Proteomes" id="UP000326062"/>
    </source>
</evidence>
<evidence type="ECO:0000256" key="7">
    <source>
        <dbReference type="ARBA" id="ARBA00022958"/>
    </source>
</evidence>
<reference evidence="17 18" key="1">
    <citation type="submission" date="2019-06" db="EMBL/GenBank/DDBJ databases">
        <title>Discovery of a novel chromosome fission-fusion reversal in muntjac.</title>
        <authorList>
            <person name="Mudd A.B."/>
            <person name="Bredeson J.V."/>
            <person name="Baum R."/>
            <person name="Hockemeyer D."/>
            <person name="Rokhsar D.S."/>
        </authorList>
    </citation>
    <scope>NUCLEOTIDE SEQUENCE [LARGE SCALE GENOMIC DNA]</scope>
    <source>
        <strain evidence="17">UCam_UCB_Mr</strain>
        <tissue evidence="17">Fibroblast cell line</tissue>
    </source>
</reference>
<dbReference type="PANTHER" id="PTHR10217:SF380">
    <property type="entry name" value="POTASSIUM VOLTAGE-GATED CHANNEL SUBFAMILY H MEMBER 8"/>
    <property type="match status" value="1"/>
</dbReference>
<comment type="catalytic activity">
    <reaction evidence="13">
        <text>K(+)(in) = K(+)(out)</text>
        <dbReference type="Rhea" id="RHEA:29463"/>
        <dbReference type="ChEBI" id="CHEBI:29103"/>
    </reaction>
</comment>
<evidence type="ECO:0000256" key="9">
    <source>
        <dbReference type="ARBA" id="ARBA00023065"/>
    </source>
</evidence>
<dbReference type="Gene3D" id="1.10.287.70">
    <property type="match status" value="1"/>
</dbReference>
<comment type="caution">
    <text evidence="17">The sequence shown here is derived from an EMBL/GenBank/DDBJ whole genome shotgun (WGS) entry which is preliminary data.</text>
</comment>
<feature type="transmembrane region" description="Helical" evidence="15">
    <location>
        <begin position="230"/>
        <end position="247"/>
    </location>
</feature>
<dbReference type="GO" id="GO:0005249">
    <property type="term" value="F:voltage-gated potassium channel activity"/>
    <property type="evidence" value="ECO:0007669"/>
    <property type="project" value="InterPro"/>
</dbReference>
<evidence type="ECO:0000256" key="5">
    <source>
        <dbReference type="ARBA" id="ARBA00022826"/>
    </source>
</evidence>
<dbReference type="EMBL" id="VCEB01000008">
    <property type="protein sequence ID" value="KAB0373967.1"/>
    <property type="molecule type" value="Genomic_DNA"/>
</dbReference>
<feature type="region of interest" description="Disordered" evidence="14">
    <location>
        <begin position="455"/>
        <end position="483"/>
    </location>
</feature>
<keyword evidence="10 15" id="KW-0472">Membrane</keyword>
<name>A0A5N3XL64_MUNRE</name>
<keyword evidence="3" id="KW-0633">Potassium transport</keyword>
<dbReference type="InterPro" id="IPR013099">
    <property type="entry name" value="K_chnl_dom"/>
</dbReference>
<evidence type="ECO:0000256" key="6">
    <source>
        <dbReference type="ARBA" id="ARBA00022882"/>
    </source>
</evidence>
<evidence type="ECO:0000256" key="4">
    <source>
        <dbReference type="ARBA" id="ARBA00022692"/>
    </source>
</evidence>
<feature type="region of interest" description="Disordered" evidence="14">
    <location>
        <begin position="599"/>
        <end position="640"/>
    </location>
</feature>
<dbReference type="SUPFAM" id="SSF81324">
    <property type="entry name" value="Voltage-gated potassium channels"/>
    <property type="match status" value="1"/>
</dbReference>
<feature type="transmembrane region" description="Helical" evidence="15">
    <location>
        <begin position="268"/>
        <end position="285"/>
    </location>
</feature>
<dbReference type="PANTHER" id="PTHR10217">
    <property type="entry name" value="VOLTAGE AND LIGAND GATED POTASSIUM CHANNEL"/>
    <property type="match status" value="1"/>
</dbReference>
<keyword evidence="8 15" id="KW-1133">Transmembrane helix</keyword>
<evidence type="ECO:0000256" key="10">
    <source>
        <dbReference type="ARBA" id="ARBA00023136"/>
    </source>
</evidence>
<keyword evidence="11" id="KW-0325">Glycoprotein</keyword>
<evidence type="ECO:0000256" key="11">
    <source>
        <dbReference type="ARBA" id="ARBA00023180"/>
    </source>
</evidence>
<feature type="compositionally biased region" description="Acidic residues" evidence="14">
    <location>
        <begin position="403"/>
        <end position="413"/>
    </location>
</feature>
<dbReference type="GO" id="GO:0034702">
    <property type="term" value="C:monoatomic ion channel complex"/>
    <property type="evidence" value="ECO:0007669"/>
    <property type="project" value="UniProtKB-KW"/>
</dbReference>
<dbReference type="Pfam" id="PF07885">
    <property type="entry name" value="Ion_trans_2"/>
    <property type="match status" value="1"/>
</dbReference>
<protein>
    <recommendedName>
        <fullName evidence="16">Potassium channel domain-containing protein</fullName>
    </recommendedName>
</protein>
<evidence type="ECO:0000256" key="8">
    <source>
        <dbReference type="ARBA" id="ARBA00022989"/>
    </source>
</evidence>
<dbReference type="AlphaFoldDB" id="A0A5N3XL64"/>